<name>A0AA38F455_TAXCH</name>
<dbReference type="SMART" id="SM01147">
    <property type="entry name" value="DUF1087"/>
    <property type="match status" value="1"/>
</dbReference>
<dbReference type="InterPro" id="IPR000953">
    <property type="entry name" value="Chromo/chromo_shadow_dom"/>
</dbReference>
<dbReference type="Pfam" id="PF07727">
    <property type="entry name" value="RVT_2"/>
    <property type="match status" value="1"/>
</dbReference>
<evidence type="ECO:0000259" key="13">
    <source>
        <dbReference type="PROSITE" id="PS51194"/>
    </source>
</evidence>
<dbReference type="GO" id="GO:0140658">
    <property type="term" value="F:ATP-dependent chromatin remodeler activity"/>
    <property type="evidence" value="ECO:0007669"/>
    <property type="project" value="TreeGrafter"/>
</dbReference>
<protein>
    <submittedName>
        <fullName evidence="14">Uncharacterized protein</fullName>
    </submittedName>
</protein>
<dbReference type="Gene3D" id="2.40.50.40">
    <property type="match status" value="2"/>
</dbReference>
<dbReference type="InterPro" id="IPR023780">
    <property type="entry name" value="Chromo_domain"/>
</dbReference>
<feature type="region of interest" description="Disordered" evidence="9">
    <location>
        <begin position="1396"/>
        <end position="1440"/>
    </location>
</feature>
<keyword evidence="5" id="KW-0378">Hydrolase</keyword>
<evidence type="ECO:0000256" key="9">
    <source>
        <dbReference type="SAM" id="MobiDB-lite"/>
    </source>
</evidence>
<keyword evidence="3" id="KW-0677">Repeat</keyword>
<dbReference type="InterPro" id="IPR038718">
    <property type="entry name" value="SNF2-like_sf"/>
</dbReference>
<dbReference type="CDD" id="cd18659">
    <property type="entry name" value="CD2_tandem"/>
    <property type="match status" value="1"/>
</dbReference>
<dbReference type="PROSITE" id="PS50013">
    <property type="entry name" value="CHROMO_2"/>
    <property type="match status" value="2"/>
</dbReference>
<comment type="caution">
    <text evidence="14">The sequence shown here is derived from an EMBL/GenBank/DDBJ whole genome shotgun (WGS) entry which is preliminary data.</text>
</comment>
<evidence type="ECO:0000313" key="15">
    <source>
        <dbReference type="Proteomes" id="UP000824469"/>
    </source>
</evidence>
<evidence type="ECO:0000256" key="7">
    <source>
        <dbReference type="ARBA" id="ARBA00023054"/>
    </source>
</evidence>
<dbReference type="CDD" id="cd05162">
    <property type="entry name" value="PWWP"/>
    <property type="match status" value="1"/>
</dbReference>
<keyword evidence="6" id="KW-0067">ATP-binding</keyword>
<dbReference type="GO" id="GO:0016887">
    <property type="term" value="F:ATP hydrolysis activity"/>
    <property type="evidence" value="ECO:0007669"/>
    <property type="project" value="TreeGrafter"/>
</dbReference>
<dbReference type="Pfam" id="PF00855">
    <property type="entry name" value="PWWP"/>
    <property type="match status" value="1"/>
</dbReference>
<dbReference type="GO" id="GO:0042393">
    <property type="term" value="F:histone binding"/>
    <property type="evidence" value="ECO:0007669"/>
    <property type="project" value="TreeGrafter"/>
</dbReference>
<dbReference type="PROSITE" id="PS51194">
    <property type="entry name" value="HELICASE_CTER"/>
    <property type="match status" value="1"/>
</dbReference>
<evidence type="ECO:0000259" key="12">
    <source>
        <dbReference type="PROSITE" id="PS51192"/>
    </source>
</evidence>
<feature type="region of interest" description="Disordered" evidence="9">
    <location>
        <begin position="490"/>
        <end position="549"/>
    </location>
</feature>
<feature type="domain" description="Chromo" evidence="10">
    <location>
        <begin position="720"/>
        <end position="782"/>
    </location>
</feature>
<dbReference type="Pfam" id="PF06465">
    <property type="entry name" value="DUF1087"/>
    <property type="match status" value="1"/>
</dbReference>
<dbReference type="SUPFAM" id="SSF52540">
    <property type="entry name" value="P-loop containing nucleoside triphosphate hydrolases"/>
    <property type="match status" value="2"/>
</dbReference>
<dbReference type="SUPFAM" id="SSF54160">
    <property type="entry name" value="Chromo domain-like"/>
    <property type="match status" value="2"/>
</dbReference>
<dbReference type="GO" id="GO:0003682">
    <property type="term" value="F:chromatin binding"/>
    <property type="evidence" value="ECO:0007669"/>
    <property type="project" value="TreeGrafter"/>
</dbReference>
<dbReference type="InterPro" id="IPR013103">
    <property type="entry name" value="RVT_2"/>
</dbReference>
<evidence type="ECO:0000256" key="1">
    <source>
        <dbReference type="ARBA" id="ARBA00004123"/>
    </source>
</evidence>
<dbReference type="Pfam" id="PF00385">
    <property type="entry name" value="Chromo"/>
    <property type="match status" value="1"/>
</dbReference>
<feature type="region of interest" description="Disordered" evidence="9">
    <location>
        <begin position="131"/>
        <end position="151"/>
    </location>
</feature>
<dbReference type="SMART" id="SM00298">
    <property type="entry name" value="CHROMO"/>
    <property type="match status" value="2"/>
</dbReference>
<dbReference type="EMBL" id="JAHRHJ020003813">
    <property type="protein sequence ID" value="KAH9288566.1"/>
    <property type="molecule type" value="Genomic_DNA"/>
</dbReference>
<feature type="region of interest" description="Disordered" evidence="9">
    <location>
        <begin position="280"/>
        <end position="374"/>
    </location>
</feature>
<dbReference type="SUPFAM" id="SSF63748">
    <property type="entry name" value="Tudor/PWWP/MBT"/>
    <property type="match status" value="1"/>
</dbReference>
<feature type="compositionally biased region" description="Basic and acidic residues" evidence="9">
    <location>
        <begin position="354"/>
        <end position="364"/>
    </location>
</feature>
<keyword evidence="8" id="KW-0539">Nucleus</keyword>
<dbReference type="Gene3D" id="3.40.50.10810">
    <property type="entry name" value="Tandem AAA-ATPase domain"/>
    <property type="match status" value="1"/>
</dbReference>
<dbReference type="FunFam" id="3.40.50.300:FF:000607">
    <property type="entry name" value="chromodomain-helicase-DNA-binding protein 1-like isoform X1"/>
    <property type="match status" value="1"/>
</dbReference>
<dbReference type="InterPro" id="IPR027417">
    <property type="entry name" value="P-loop_NTPase"/>
</dbReference>
<gene>
    <name evidence="14" type="ORF">KI387_032683</name>
</gene>
<feature type="region of interest" description="Disordered" evidence="9">
    <location>
        <begin position="780"/>
        <end position="815"/>
    </location>
</feature>
<keyword evidence="15" id="KW-1185">Reference proteome</keyword>
<dbReference type="InterPro" id="IPR014001">
    <property type="entry name" value="Helicase_ATP-bd"/>
</dbReference>
<dbReference type="InterPro" id="IPR000313">
    <property type="entry name" value="PWWP_dom"/>
</dbReference>
<dbReference type="SMART" id="SM00487">
    <property type="entry name" value="DEXDc"/>
    <property type="match status" value="1"/>
</dbReference>
<dbReference type="InterPro" id="IPR049730">
    <property type="entry name" value="SNF2/RAD54-like_C"/>
</dbReference>
<dbReference type="Gene3D" id="2.30.30.140">
    <property type="match status" value="1"/>
</dbReference>
<keyword evidence="4" id="KW-0547">Nucleotide-binding</keyword>
<sequence>MDFAQRSRFLHVAAARTDGKMMLKEGIDYEETFASTAKTVTFGLLLSIATQFGWKVFWMDVKSAFLNEVLDEEVHMVQLTCFRVSRHDRLVCRLIKFFYGLKNAPQDWNVEQIVGMDMHQNEVTADALQRKSASSAKLKKNRSKRKDGGAKGWATASSEILRPVDEEVLTASYPPRVVVWGKRGGRYWWPAQVVKREEIPEGLHRQIKNGSVCVSFFGVSKESSGQSSACLKSGEVLSYAKHQQEFTKQSFTDKREAQNFEAAVVKAKETLDKVSMESKKTYFRQGRGSRKKENSMEMRENEPNEAKLQDNQSTPTHKRKRFSGTGSGEPFESESADPSHESPSVPSSKKRLRRTTDARNDHSARKTKGKDGNFPLETGFSSKCEADELKIADEVLQVDRILGCRVQDPGVVPSVSEISEQMPLPPSIVDSKNSSLPPADGLSALISDKSFPYCKATGSESCNFNISGVVSKNSDRECCDVLTNDQGNTLLENKNSYTKNKKRRKRESSGAEVVQTEESFGTSSSVKEKFSPSSSDTKPVITSTQSACGKDGTNNGTAEYLLETKPVSEDSLKNDERLEKFLLPADAKLHASKNIVNHEDSKIDVASMEIQNDCRDLLRAPSCVNIPGELGDGSSERKETNATNCFLVSQTNQTVCRTVPSTVQVENSELEFLIKWVGKSHIHNEWINESRLKTLAKRKLDNYKAKYGTVPMNICQEKWCQPQRIVACRYVQGGVSEAFIKWCGLPYDECTWERLDEPTIARAEHLITFFEEFEKKALSEDESVDASGGSDTSLKKTQRPSEIEPLTEQPSELKGGSLFPHQLEALNWLRKCWHKIKNVILADEMGLGKTISACAFVSSIYKEFKAKSPCLVLVPLSTMPNWLAEFSLWAPHINVVEYHGSAKARAAIRQYEWHAGASKGLGKQQKVYKFNVMLTTYEMVIADSSHLRGVPWEVLIVDEGHRLKNAGSKLFTLLNTFSFGHRVLLTGTPLQNNLGEMYNLLNFLQPDTFPSLFAFEERFFDLTTAEKVEELKKLVAPHMLRRLKKDAMQNIPPKTERIVPMELSSVQAEYYRAMLTKNYQILRNIGRAGVQQSMLNIVMQLRKVCNHPYLIPGTEPETGSAEFLQEMRIKASGKLTLLHSMLKILKKQGHRVLIFSQMTKLLDILEDYLTFEFGQHSYERVDGSVSVGERQIAIARFNQDKSRFVFLLSTRSCGLGINLATADTVVIYDSDFNPHADIQAMNRAHRIGQSSRLLVYRLVVRASVEERILQLAKKKLMLDHLFVNKSGSQKEIEDILRWGTEVLFQASADVTNKTSLDGTSHLEGANEVEQRQKRKVGGLGDVYEDKCHTDGYSKIVWDDAAIARLLDRSDLNGGSSEATEGESEMDMLGSLKASDWSEQEMAEEQEGGNVGANISGETGLQGDQKKVETSPNSTEENDWDKLLRTRWERYQSEEEAALGRGKRLRKAVSYKESIGQHTMEASNE</sequence>
<dbReference type="GO" id="GO:0005634">
    <property type="term" value="C:nucleus"/>
    <property type="evidence" value="ECO:0007669"/>
    <property type="project" value="UniProtKB-SubCell"/>
</dbReference>
<evidence type="ECO:0000259" key="11">
    <source>
        <dbReference type="PROSITE" id="PS50812"/>
    </source>
</evidence>
<dbReference type="InterPro" id="IPR001650">
    <property type="entry name" value="Helicase_C-like"/>
</dbReference>
<evidence type="ECO:0000313" key="14">
    <source>
        <dbReference type="EMBL" id="KAH9288566.1"/>
    </source>
</evidence>
<evidence type="ECO:0000256" key="6">
    <source>
        <dbReference type="ARBA" id="ARBA00022840"/>
    </source>
</evidence>
<feature type="compositionally biased region" description="Acidic residues" evidence="9">
    <location>
        <begin position="1397"/>
        <end position="1406"/>
    </location>
</feature>
<feature type="compositionally biased region" description="Polar residues" evidence="9">
    <location>
        <begin position="536"/>
        <end position="549"/>
    </location>
</feature>
<dbReference type="InterPro" id="IPR016197">
    <property type="entry name" value="Chromo-like_dom_sf"/>
</dbReference>
<reference evidence="14 15" key="1">
    <citation type="journal article" date="2021" name="Nat. Plants">
        <title>The Taxus genome provides insights into paclitaxel biosynthesis.</title>
        <authorList>
            <person name="Xiong X."/>
            <person name="Gou J."/>
            <person name="Liao Q."/>
            <person name="Li Y."/>
            <person name="Zhou Q."/>
            <person name="Bi G."/>
            <person name="Li C."/>
            <person name="Du R."/>
            <person name="Wang X."/>
            <person name="Sun T."/>
            <person name="Guo L."/>
            <person name="Liang H."/>
            <person name="Lu P."/>
            <person name="Wu Y."/>
            <person name="Zhang Z."/>
            <person name="Ro D.K."/>
            <person name="Shang Y."/>
            <person name="Huang S."/>
            <person name="Yan J."/>
        </authorList>
    </citation>
    <scope>NUCLEOTIDE SEQUENCE [LARGE SCALE GENOMIC DNA]</scope>
    <source>
        <strain evidence="14">Ta-2019</strain>
    </source>
</reference>
<feature type="domain" description="PWWP" evidence="11">
    <location>
        <begin position="175"/>
        <end position="218"/>
    </location>
</feature>
<dbReference type="InterPro" id="IPR009463">
    <property type="entry name" value="DUF1087"/>
</dbReference>
<dbReference type="Proteomes" id="UP000824469">
    <property type="component" value="Unassembled WGS sequence"/>
</dbReference>
<dbReference type="GO" id="GO:0003677">
    <property type="term" value="F:DNA binding"/>
    <property type="evidence" value="ECO:0007669"/>
    <property type="project" value="TreeGrafter"/>
</dbReference>
<dbReference type="PANTHER" id="PTHR45623:SF28">
    <property type="entry name" value="PROTEIN CHROMATIN REMODELING 4"/>
    <property type="match status" value="1"/>
</dbReference>
<dbReference type="GO" id="GO:0005524">
    <property type="term" value="F:ATP binding"/>
    <property type="evidence" value="ECO:0007669"/>
    <property type="project" value="UniProtKB-KW"/>
</dbReference>
<evidence type="ECO:0000256" key="3">
    <source>
        <dbReference type="ARBA" id="ARBA00022737"/>
    </source>
</evidence>
<feature type="compositionally biased region" description="Basic and acidic residues" evidence="9">
    <location>
        <begin position="291"/>
        <end position="308"/>
    </location>
</feature>
<dbReference type="Gene3D" id="3.40.50.300">
    <property type="entry name" value="P-loop containing nucleotide triphosphate hydrolases"/>
    <property type="match status" value="1"/>
</dbReference>
<accession>A0AA38F455</accession>
<feature type="domain" description="Chromo" evidence="10">
    <location>
        <begin position="653"/>
        <end position="706"/>
    </location>
</feature>
<dbReference type="CDD" id="cd18660">
    <property type="entry name" value="CD1_tandem"/>
    <property type="match status" value="1"/>
</dbReference>
<evidence type="ECO:0000256" key="2">
    <source>
        <dbReference type="ARBA" id="ARBA00007025"/>
    </source>
</evidence>
<comment type="subcellular location">
    <subcellularLocation>
        <location evidence="1">Nucleus</location>
    </subcellularLocation>
</comment>
<organism evidence="14 15">
    <name type="scientific">Taxus chinensis</name>
    <name type="common">Chinese yew</name>
    <name type="synonym">Taxus wallichiana var. chinensis</name>
    <dbReference type="NCBI Taxonomy" id="29808"/>
    <lineage>
        <taxon>Eukaryota</taxon>
        <taxon>Viridiplantae</taxon>
        <taxon>Streptophyta</taxon>
        <taxon>Embryophyta</taxon>
        <taxon>Tracheophyta</taxon>
        <taxon>Spermatophyta</taxon>
        <taxon>Pinopsida</taxon>
        <taxon>Pinidae</taxon>
        <taxon>Conifers II</taxon>
        <taxon>Cupressales</taxon>
        <taxon>Taxaceae</taxon>
        <taxon>Taxus</taxon>
    </lineage>
</organism>
<keyword evidence="7" id="KW-0175">Coiled coil</keyword>
<dbReference type="PROSITE" id="PS50812">
    <property type="entry name" value="PWWP"/>
    <property type="match status" value="1"/>
</dbReference>
<evidence type="ECO:0000256" key="8">
    <source>
        <dbReference type="ARBA" id="ARBA00023242"/>
    </source>
</evidence>
<feature type="domain" description="Helicase C-terminal" evidence="13">
    <location>
        <begin position="1137"/>
        <end position="1296"/>
    </location>
</feature>
<feature type="non-terminal residue" evidence="14">
    <location>
        <position position="1"/>
    </location>
</feature>
<dbReference type="GO" id="GO:0000785">
    <property type="term" value="C:chromatin"/>
    <property type="evidence" value="ECO:0007669"/>
    <property type="project" value="TreeGrafter"/>
</dbReference>
<dbReference type="SMART" id="SM00490">
    <property type="entry name" value="HELICc"/>
    <property type="match status" value="1"/>
</dbReference>
<dbReference type="PANTHER" id="PTHR45623">
    <property type="entry name" value="CHROMODOMAIN-HELICASE-DNA-BINDING PROTEIN 3-RELATED-RELATED"/>
    <property type="match status" value="1"/>
</dbReference>
<dbReference type="InterPro" id="IPR000330">
    <property type="entry name" value="SNF2_N"/>
</dbReference>
<comment type="similarity">
    <text evidence="2">Belongs to the SNF2/RAD54 helicase family.</text>
</comment>
<dbReference type="CDD" id="cd18793">
    <property type="entry name" value="SF2_C_SNF"/>
    <property type="match status" value="1"/>
</dbReference>
<dbReference type="Pfam" id="PF00271">
    <property type="entry name" value="Helicase_C"/>
    <property type="match status" value="1"/>
</dbReference>
<dbReference type="PROSITE" id="PS51192">
    <property type="entry name" value="HELICASE_ATP_BIND_1"/>
    <property type="match status" value="1"/>
</dbReference>
<dbReference type="Pfam" id="PF00176">
    <property type="entry name" value="SNF2-rel_dom"/>
    <property type="match status" value="1"/>
</dbReference>
<feature type="domain" description="Helicase ATP-binding" evidence="12">
    <location>
        <begin position="830"/>
        <end position="1007"/>
    </location>
</feature>
<evidence type="ECO:0000256" key="5">
    <source>
        <dbReference type="ARBA" id="ARBA00022801"/>
    </source>
</evidence>
<proteinExistence type="inferred from homology"/>
<evidence type="ECO:0000256" key="4">
    <source>
        <dbReference type="ARBA" id="ARBA00022741"/>
    </source>
</evidence>
<evidence type="ECO:0000259" key="10">
    <source>
        <dbReference type="PROSITE" id="PS50013"/>
    </source>
</evidence>